<keyword evidence="1" id="KW-1133">Transmembrane helix</keyword>
<gene>
    <name evidence="2" type="ORF">HNP25_000746</name>
</gene>
<sequence>MISVFSFFWKGLVCIVLIVVGLTVAVFSGQVSKL</sequence>
<evidence type="ECO:0000256" key="1">
    <source>
        <dbReference type="SAM" id="Phobius"/>
    </source>
</evidence>
<accession>A0A841ED84</accession>
<feature type="transmembrane region" description="Helical" evidence="1">
    <location>
        <begin position="7"/>
        <end position="28"/>
    </location>
</feature>
<evidence type="ECO:0000313" key="2">
    <source>
        <dbReference type="EMBL" id="MBB6002097.1"/>
    </source>
</evidence>
<keyword evidence="1" id="KW-0472">Membrane</keyword>
<dbReference type="AlphaFoldDB" id="A0A841ED84"/>
<keyword evidence="3" id="KW-1185">Reference proteome</keyword>
<reference evidence="2 3" key="1">
    <citation type="submission" date="2020-08" db="EMBL/GenBank/DDBJ databases">
        <title>Functional genomics of gut bacteria from endangered species of beetles.</title>
        <authorList>
            <person name="Carlos-Shanley C."/>
        </authorList>
    </citation>
    <scope>NUCLEOTIDE SEQUENCE [LARGE SCALE GENOMIC DNA]</scope>
    <source>
        <strain evidence="2 3">S00070</strain>
    </source>
</reference>
<name>A0A841ED84_9BACT</name>
<dbReference type="Proteomes" id="UP000524404">
    <property type="component" value="Unassembled WGS sequence"/>
</dbReference>
<protein>
    <submittedName>
        <fullName evidence="2">Uncharacterized protein</fullName>
    </submittedName>
</protein>
<dbReference type="EMBL" id="JACHKT010000003">
    <property type="protein sequence ID" value="MBB6002097.1"/>
    <property type="molecule type" value="Genomic_DNA"/>
</dbReference>
<comment type="caution">
    <text evidence="2">The sequence shown here is derived from an EMBL/GenBank/DDBJ whole genome shotgun (WGS) entry which is preliminary data.</text>
</comment>
<organism evidence="2 3">
    <name type="scientific">Arcicella rosea</name>
    <dbReference type="NCBI Taxonomy" id="502909"/>
    <lineage>
        <taxon>Bacteria</taxon>
        <taxon>Pseudomonadati</taxon>
        <taxon>Bacteroidota</taxon>
        <taxon>Cytophagia</taxon>
        <taxon>Cytophagales</taxon>
        <taxon>Flectobacillaceae</taxon>
        <taxon>Arcicella</taxon>
    </lineage>
</organism>
<proteinExistence type="predicted"/>
<evidence type="ECO:0000313" key="3">
    <source>
        <dbReference type="Proteomes" id="UP000524404"/>
    </source>
</evidence>
<keyword evidence="1" id="KW-0812">Transmembrane</keyword>